<dbReference type="InterPro" id="IPR002549">
    <property type="entry name" value="AI-2E-like"/>
</dbReference>
<feature type="transmembrane region" description="Helical" evidence="6">
    <location>
        <begin position="197"/>
        <end position="218"/>
    </location>
</feature>
<evidence type="ECO:0000256" key="1">
    <source>
        <dbReference type="ARBA" id="ARBA00004141"/>
    </source>
</evidence>
<dbReference type="Proteomes" id="UP000321954">
    <property type="component" value="Chromosome"/>
</dbReference>
<evidence type="ECO:0000256" key="5">
    <source>
        <dbReference type="ARBA" id="ARBA00023136"/>
    </source>
</evidence>
<accession>A0A5B8YMF3</accession>
<evidence type="ECO:0000313" key="7">
    <source>
        <dbReference type="EMBL" id="QED38905.1"/>
    </source>
</evidence>
<keyword evidence="4 6" id="KW-1133">Transmembrane helix</keyword>
<feature type="transmembrane region" description="Helical" evidence="6">
    <location>
        <begin position="296"/>
        <end position="325"/>
    </location>
</feature>
<dbReference type="GO" id="GO:0016020">
    <property type="term" value="C:membrane"/>
    <property type="evidence" value="ECO:0007669"/>
    <property type="project" value="UniProtKB-SubCell"/>
</dbReference>
<feature type="transmembrane region" description="Helical" evidence="6">
    <location>
        <begin position="224"/>
        <end position="252"/>
    </location>
</feature>
<sequence length="339" mass="36966">MDTLKPSLVRQLFVLLVLIFLGFLIFREMLPYLSGVLGAITLFVILKGFMAKLLARGWKKSLAAGTLLLLSFIGILIPVGVIIVMLSNKIGKAVANSERVIAAIKDNANKLETYLGYDLSSGIDSTSIAGWLTSNLQNLAGGTFNAVIAIGVMYFLLYYMLVNREKLNTTLRSYIPLDEDNIELIEKEGDISVRSNALGIPLVAFFQGIIALIGYVIFGVPDPFFWFAITAIGSMVPFIGSALGFIPVTVLLLASGQNWQAIGVLLYGIVIVGTTDNVVRLYILERISSVHPLITLIGVIVGVQLFGFIGLIFGPLLISLFLLIVKIYKKEYGNELNNI</sequence>
<keyword evidence="8" id="KW-1185">Reference proteome</keyword>
<gene>
    <name evidence="7" type="ORF">FK178_14770</name>
</gene>
<protein>
    <submittedName>
        <fullName evidence="7">AI-2E family transporter</fullName>
    </submittedName>
</protein>
<feature type="transmembrane region" description="Helical" evidence="6">
    <location>
        <begin position="7"/>
        <end position="26"/>
    </location>
</feature>
<keyword evidence="3 6" id="KW-0812">Transmembrane</keyword>
<feature type="transmembrane region" description="Helical" evidence="6">
    <location>
        <begin position="62"/>
        <end position="86"/>
    </location>
</feature>
<feature type="transmembrane region" description="Helical" evidence="6">
    <location>
        <begin position="139"/>
        <end position="162"/>
    </location>
</feature>
<evidence type="ECO:0000256" key="4">
    <source>
        <dbReference type="ARBA" id="ARBA00022989"/>
    </source>
</evidence>
<dbReference type="Pfam" id="PF01594">
    <property type="entry name" value="AI-2E_transport"/>
    <property type="match status" value="1"/>
</dbReference>
<feature type="transmembrane region" description="Helical" evidence="6">
    <location>
        <begin position="32"/>
        <end position="50"/>
    </location>
</feature>
<evidence type="ECO:0000313" key="8">
    <source>
        <dbReference type="Proteomes" id="UP000321954"/>
    </source>
</evidence>
<dbReference type="PANTHER" id="PTHR21716">
    <property type="entry name" value="TRANSMEMBRANE PROTEIN"/>
    <property type="match status" value="1"/>
</dbReference>
<dbReference type="PANTHER" id="PTHR21716:SF4">
    <property type="entry name" value="TRANSMEMBRANE PROTEIN 245"/>
    <property type="match status" value="1"/>
</dbReference>
<dbReference type="EMBL" id="CP042476">
    <property type="protein sequence ID" value="QED38905.1"/>
    <property type="molecule type" value="Genomic_DNA"/>
</dbReference>
<dbReference type="KEGG" id="anp:FK178_14770"/>
<dbReference type="OrthoDB" id="9773730at2"/>
<evidence type="ECO:0000256" key="2">
    <source>
        <dbReference type="ARBA" id="ARBA00009773"/>
    </source>
</evidence>
<proteinExistence type="inferred from homology"/>
<keyword evidence="5 6" id="KW-0472">Membrane</keyword>
<comment type="similarity">
    <text evidence="2">Belongs to the autoinducer-2 exporter (AI-2E) (TC 2.A.86) family.</text>
</comment>
<dbReference type="AlphaFoldDB" id="A0A5B8YMF3"/>
<evidence type="ECO:0000256" key="6">
    <source>
        <dbReference type="SAM" id="Phobius"/>
    </source>
</evidence>
<reference evidence="7 8" key="1">
    <citation type="submission" date="2019-08" db="EMBL/GenBank/DDBJ databases">
        <title>Antarcticibacterium arcticum sp. nov., a bacterium isolated from marine sediment of the Canadian Beaufort Sea.</title>
        <authorList>
            <person name="Lee Y.M."/>
            <person name="Baek K."/>
            <person name="Lee D.-H."/>
            <person name="Shin S.C."/>
            <person name="Jin Y.K."/>
            <person name="Park Y."/>
        </authorList>
    </citation>
    <scope>NUCLEOTIDE SEQUENCE [LARGE SCALE GENOMIC DNA]</scope>
    <source>
        <strain evidence="7 8">PAMC 28998</strain>
    </source>
</reference>
<comment type="subcellular location">
    <subcellularLocation>
        <location evidence="1">Membrane</location>
        <topology evidence="1">Multi-pass membrane protein</topology>
    </subcellularLocation>
</comment>
<evidence type="ECO:0000256" key="3">
    <source>
        <dbReference type="ARBA" id="ARBA00022692"/>
    </source>
</evidence>
<dbReference type="RefSeq" id="WP_146836984.1">
    <property type="nucleotide sequence ID" value="NZ_CP042476.1"/>
</dbReference>
<organism evidence="7 8">
    <name type="scientific">Antarcticibacterium arcticum</name>
    <dbReference type="NCBI Taxonomy" id="2585771"/>
    <lineage>
        <taxon>Bacteria</taxon>
        <taxon>Pseudomonadati</taxon>
        <taxon>Bacteroidota</taxon>
        <taxon>Flavobacteriia</taxon>
        <taxon>Flavobacteriales</taxon>
        <taxon>Flavobacteriaceae</taxon>
        <taxon>Antarcticibacterium</taxon>
    </lineage>
</organism>
<name>A0A5B8YMF3_9FLAO</name>
<feature type="transmembrane region" description="Helical" evidence="6">
    <location>
        <begin position="264"/>
        <end position="284"/>
    </location>
</feature>